<dbReference type="RefSeq" id="WP_168184675.1">
    <property type="nucleotide sequence ID" value="NZ_JAAZQD010000002.1"/>
</dbReference>
<dbReference type="InterPro" id="IPR050330">
    <property type="entry name" value="Bact_OuterMem_StrucFunc"/>
</dbReference>
<dbReference type="Gene3D" id="3.30.1330.60">
    <property type="entry name" value="OmpA-like domain"/>
    <property type="match status" value="1"/>
</dbReference>
<organism evidence="7 8">
    <name type="scientific">Oleiagrimonas citrea</name>
    <dbReference type="NCBI Taxonomy" id="1665687"/>
    <lineage>
        <taxon>Bacteria</taxon>
        <taxon>Pseudomonadati</taxon>
        <taxon>Pseudomonadota</taxon>
        <taxon>Gammaproteobacteria</taxon>
        <taxon>Lysobacterales</taxon>
        <taxon>Rhodanobacteraceae</taxon>
        <taxon>Oleiagrimonas</taxon>
    </lineage>
</organism>
<dbReference type="InterPro" id="IPR006664">
    <property type="entry name" value="OMP_bac"/>
</dbReference>
<gene>
    <name evidence="7" type="ORF">HF690_04890</name>
</gene>
<feature type="chain" id="PRO_5032929103" evidence="5">
    <location>
        <begin position="24"/>
        <end position="320"/>
    </location>
</feature>
<dbReference type="EMBL" id="JAAZQD010000002">
    <property type="protein sequence ID" value="NKZ38292.1"/>
    <property type="molecule type" value="Genomic_DNA"/>
</dbReference>
<dbReference type="PROSITE" id="PS51123">
    <property type="entry name" value="OMPA_2"/>
    <property type="match status" value="1"/>
</dbReference>
<feature type="coiled-coil region" evidence="4">
    <location>
        <begin position="86"/>
        <end position="174"/>
    </location>
</feature>
<evidence type="ECO:0000313" key="8">
    <source>
        <dbReference type="Proteomes" id="UP000541636"/>
    </source>
</evidence>
<keyword evidence="5" id="KW-0732">Signal</keyword>
<dbReference type="PRINTS" id="PR01021">
    <property type="entry name" value="OMPADOMAIN"/>
</dbReference>
<keyword evidence="8" id="KW-1185">Reference proteome</keyword>
<dbReference type="Pfam" id="PF00691">
    <property type="entry name" value="OmpA"/>
    <property type="match status" value="1"/>
</dbReference>
<evidence type="ECO:0000256" key="1">
    <source>
        <dbReference type="ARBA" id="ARBA00004442"/>
    </source>
</evidence>
<evidence type="ECO:0000313" key="7">
    <source>
        <dbReference type="EMBL" id="NKZ38292.1"/>
    </source>
</evidence>
<reference evidence="7 8" key="1">
    <citation type="journal article" date="2017" name="Int. J. Syst. Evol. Microbiol.">
        <title>Oleiagrimonas citrea sp. nov., a marine bacterium isolated from tidal flat sediment and emended description of the genus Oleiagrimonas Fang et al. 2015 and Oleiagrimonas soli.</title>
        <authorList>
            <person name="Yang S.H."/>
            <person name="Seo H.S."/>
            <person name="Seong C.N."/>
            <person name="Kwon K.K."/>
        </authorList>
    </citation>
    <scope>NUCLEOTIDE SEQUENCE [LARGE SCALE GENOMIC DNA]</scope>
    <source>
        <strain evidence="7 8">MEBiC09124</strain>
    </source>
</reference>
<accession>A0A846ZKI0</accession>
<dbReference type="InterPro" id="IPR006665">
    <property type="entry name" value="OmpA-like"/>
</dbReference>
<keyword evidence="4" id="KW-0175">Coiled coil</keyword>
<dbReference type="AlphaFoldDB" id="A0A846ZKI0"/>
<keyword evidence="2 3" id="KW-0472">Membrane</keyword>
<feature type="domain" description="OmpA-like" evidence="6">
    <location>
        <begin position="204"/>
        <end position="320"/>
    </location>
</feature>
<dbReference type="Proteomes" id="UP000541636">
    <property type="component" value="Unassembled WGS sequence"/>
</dbReference>
<feature type="signal peptide" evidence="5">
    <location>
        <begin position="1"/>
        <end position="23"/>
    </location>
</feature>
<dbReference type="CDD" id="cd07185">
    <property type="entry name" value="OmpA_C-like"/>
    <property type="match status" value="1"/>
</dbReference>
<evidence type="ECO:0000256" key="5">
    <source>
        <dbReference type="SAM" id="SignalP"/>
    </source>
</evidence>
<dbReference type="InterPro" id="IPR036737">
    <property type="entry name" value="OmpA-like_sf"/>
</dbReference>
<evidence type="ECO:0000256" key="4">
    <source>
        <dbReference type="SAM" id="Coils"/>
    </source>
</evidence>
<evidence type="ECO:0000256" key="3">
    <source>
        <dbReference type="PROSITE-ProRule" id="PRU00473"/>
    </source>
</evidence>
<name>A0A846ZKI0_9GAMM</name>
<evidence type="ECO:0000259" key="6">
    <source>
        <dbReference type="PROSITE" id="PS51123"/>
    </source>
</evidence>
<dbReference type="SUPFAM" id="SSF103088">
    <property type="entry name" value="OmpA-like"/>
    <property type="match status" value="1"/>
</dbReference>
<comment type="caution">
    <text evidence="7">The sequence shown here is derived from an EMBL/GenBank/DDBJ whole genome shotgun (WGS) entry which is preliminary data.</text>
</comment>
<proteinExistence type="predicted"/>
<protein>
    <submittedName>
        <fullName evidence="7">OmpA family protein</fullName>
    </submittedName>
</protein>
<comment type="subcellular location">
    <subcellularLocation>
        <location evidence="1">Cell outer membrane</location>
    </subcellularLocation>
</comment>
<dbReference type="GO" id="GO:0009279">
    <property type="term" value="C:cell outer membrane"/>
    <property type="evidence" value="ECO:0007669"/>
    <property type="project" value="UniProtKB-SubCell"/>
</dbReference>
<dbReference type="PANTHER" id="PTHR30329">
    <property type="entry name" value="STATOR ELEMENT OF FLAGELLAR MOTOR COMPLEX"/>
    <property type="match status" value="1"/>
</dbReference>
<dbReference type="PANTHER" id="PTHR30329:SF20">
    <property type="entry name" value="EXPORTED PROTEIN"/>
    <property type="match status" value="1"/>
</dbReference>
<sequence>MNLRMIRLLAAASLVLLCANALAAHKDDLDVQRLTTSLNQLDNDPSLGHYAQAERSLARVAVQRLADASSRERPHALYLAERSVDQAKASAQLEDAQHQLNQLDREHDKILLQASRQDAEATRRELERQRLENQLAAEETQRLQAEGQAYSEAAEQARAEAEQAKKLAAAQSRSAALARKQASLAVAAARALRARMEGMTAHQGSKGKQMTVTGDAFAPGQSTLRPEARQHLGKLIQFVKSQPSKPIRIEGYTDATGSASANKALSLQRAQAVRNALIAAGVRASRMSTVGMGEADPVASNATASGRAMNRRVVVILRDQ</sequence>
<evidence type="ECO:0000256" key="2">
    <source>
        <dbReference type="ARBA" id="ARBA00023136"/>
    </source>
</evidence>